<dbReference type="InterPro" id="IPR004360">
    <property type="entry name" value="Glyas_Fos-R_dOase_dom"/>
</dbReference>
<dbReference type="Gene3D" id="3.10.180.10">
    <property type="entry name" value="2,3-Dihydroxybiphenyl 1,2-Dioxygenase, domain 1"/>
    <property type="match status" value="2"/>
</dbReference>
<dbReference type="SUPFAM" id="SSF54593">
    <property type="entry name" value="Glyoxalase/Bleomycin resistance protein/Dihydroxybiphenyl dioxygenase"/>
    <property type="match status" value="2"/>
</dbReference>
<dbReference type="Proteomes" id="UP000470771">
    <property type="component" value="Unassembled WGS sequence"/>
</dbReference>
<feature type="domain" description="VOC" evidence="2">
    <location>
        <begin position="163"/>
        <end position="316"/>
    </location>
</feature>
<dbReference type="PROSITE" id="PS51819">
    <property type="entry name" value="VOC"/>
    <property type="match status" value="2"/>
</dbReference>
<dbReference type="InterPro" id="IPR029068">
    <property type="entry name" value="Glyas_Bleomycin-R_OHBP_Dase"/>
</dbReference>
<feature type="domain" description="VOC" evidence="2">
    <location>
        <begin position="10"/>
        <end position="150"/>
    </location>
</feature>
<keyword evidence="1" id="KW-0479">Metal-binding</keyword>
<dbReference type="RefSeq" id="WP_160632854.1">
    <property type="nucleotide sequence ID" value="NZ_WWNE01000006.1"/>
</dbReference>
<dbReference type="InterPro" id="IPR037523">
    <property type="entry name" value="VOC_core"/>
</dbReference>
<dbReference type="PANTHER" id="PTHR43048:SF6">
    <property type="entry name" value="BLR8189 PROTEIN"/>
    <property type="match status" value="1"/>
</dbReference>
<protein>
    <submittedName>
        <fullName evidence="3">VOC family protein</fullName>
    </submittedName>
</protein>
<proteinExistence type="predicted"/>
<reference evidence="3 4" key="1">
    <citation type="submission" date="2019-12" db="EMBL/GenBank/DDBJ databases">
        <authorList>
            <person name="Zhao J."/>
        </authorList>
    </citation>
    <scope>NUCLEOTIDE SEQUENCE [LARGE SCALE GENOMIC DNA]</scope>
    <source>
        <strain evidence="3 4">S-15</strain>
    </source>
</reference>
<accession>A0A6N9NL82</accession>
<keyword evidence="4" id="KW-1185">Reference proteome</keyword>
<name>A0A6N9NL82_9FLAO</name>
<comment type="caution">
    <text evidence="3">The sequence shown here is derived from an EMBL/GenBank/DDBJ whole genome shotgun (WGS) entry which is preliminary data.</text>
</comment>
<evidence type="ECO:0000313" key="3">
    <source>
        <dbReference type="EMBL" id="NBG65897.1"/>
    </source>
</evidence>
<dbReference type="Pfam" id="PF00903">
    <property type="entry name" value="Glyoxalase"/>
    <property type="match status" value="2"/>
</dbReference>
<evidence type="ECO:0000313" key="4">
    <source>
        <dbReference type="Proteomes" id="UP000470771"/>
    </source>
</evidence>
<sequence length="355" mass="40463">MEGKSKIISGIQQIGIGVPNVHQAWAWYRKNFGMDVPIFQEEAEAKLMINYTGNEVHKRNAVLAINMQGGGGFEIWQFTSRMPEPANFEIKFGDHGIYAAKMKVVNVDALHKRYKKDQLEVLSEVMKDPAGKKHFFVKDLYGNIFQMEEADGWFDRNNYATGGASGAIIGVSNIEDSLKVYRDILEYDEVVYDETGVFEDFNSLSGGARKARRIKLKHASMRKGSFSKLLGPTTIELVELIDEKGAQIYKNRFWGDLGFIHICFDIKHMDSLRNECESKGFPFTVDSQNSFDMGEAAGHFSYIADPDGTLIEFVETHKIPIMKKMGWYLNLKNRNPEKSLPTWMIKALRFNRVKD</sequence>
<dbReference type="GO" id="GO:0046491">
    <property type="term" value="P:L-methylmalonyl-CoA metabolic process"/>
    <property type="evidence" value="ECO:0007669"/>
    <property type="project" value="TreeGrafter"/>
</dbReference>
<organism evidence="3 4">
    <name type="scientific">Acidiluteibacter ferrifornacis</name>
    <dbReference type="NCBI Taxonomy" id="2692424"/>
    <lineage>
        <taxon>Bacteria</taxon>
        <taxon>Pseudomonadati</taxon>
        <taxon>Bacteroidota</taxon>
        <taxon>Flavobacteriia</taxon>
        <taxon>Flavobacteriales</taxon>
        <taxon>Cryomorphaceae</taxon>
        <taxon>Acidiluteibacter</taxon>
    </lineage>
</organism>
<dbReference type="InterPro" id="IPR051785">
    <property type="entry name" value="MMCE/EMCE_epimerase"/>
</dbReference>
<dbReference type="PANTHER" id="PTHR43048">
    <property type="entry name" value="METHYLMALONYL-COA EPIMERASE"/>
    <property type="match status" value="1"/>
</dbReference>
<evidence type="ECO:0000259" key="2">
    <source>
        <dbReference type="PROSITE" id="PS51819"/>
    </source>
</evidence>
<evidence type="ECO:0000256" key="1">
    <source>
        <dbReference type="ARBA" id="ARBA00022723"/>
    </source>
</evidence>
<gene>
    <name evidence="3" type="ORF">GQN54_07180</name>
</gene>
<dbReference type="AlphaFoldDB" id="A0A6N9NL82"/>
<dbReference type="GO" id="GO:0046872">
    <property type="term" value="F:metal ion binding"/>
    <property type="evidence" value="ECO:0007669"/>
    <property type="project" value="UniProtKB-KW"/>
</dbReference>
<dbReference type="EMBL" id="WWNE01000006">
    <property type="protein sequence ID" value="NBG65897.1"/>
    <property type="molecule type" value="Genomic_DNA"/>
</dbReference>
<dbReference type="GO" id="GO:0004493">
    <property type="term" value="F:methylmalonyl-CoA epimerase activity"/>
    <property type="evidence" value="ECO:0007669"/>
    <property type="project" value="TreeGrafter"/>
</dbReference>